<proteinExistence type="predicted"/>
<reference evidence="1 2" key="1">
    <citation type="submission" date="2020-04" db="EMBL/GenBank/DDBJ databases">
        <title>Description of novel Gluconacetobacter.</title>
        <authorList>
            <person name="Sombolestani A."/>
        </authorList>
    </citation>
    <scope>NUCLEOTIDE SEQUENCE [LARGE SCALE GENOMIC DNA]</scope>
    <source>
        <strain evidence="1 2">LMG 19747</strain>
    </source>
</reference>
<gene>
    <name evidence="1" type="ORF">HLH48_16315</name>
</gene>
<dbReference type="EMBL" id="JABEQJ010000024">
    <property type="protein sequence ID" value="MBB2161709.1"/>
    <property type="molecule type" value="Genomic_DNA"/>
</dbReference>
<evidence type="ECO:0000313" key="2">
    <source>
        <dbReference type="Proteomes" id="UP000589085"/>
    </source>
</evidence>
<name>A0A7W4IF62_9PROT</name>
<dbReference type="Proteomes" id="UP000589085">
    <property type="component" value="Unassembled WGS sequence"/>
</dbReference>
<sequence>MGDEEWEGTCVMKQVPSHDVNRSKQIMSSVRSNAARRSLTSLPASFHLPYCFNPFQYRTPSYSSLLLSVACFFGFMAHTTILHADPAPSVIRYNSQEGTHIDLLPDDPKFPRSDVKFGNWVLGQYSGIGPTDFFLYNSLTHNHPLVISPKDEVTFSHAYDNAHNWDAYDKLPSPVNVLVSYGRTRPSSGTAIGLQNSMDIYNEAVPTHGHNEFSSYYAYVRANNHGIHPPGQHYWVTDFHLQTPYAPEPQKSPELEIVYSGRIMNMSNGVQALSSSHMGAYGQSLVATPMLENEMTAAGIPLDARSYPVTAMLDLAGFSGDRHTYDGTLPSAGPAADYALRIGGNGGSPYIPFSARSNFVIGIGLYDWSKAGLEIDHRLPGATGPGLRNRYTTELGGSLPADTWPYSLILHDEHAQPTSPEQAGLQLGDGSHAWLLGSTSHGDDDGQFSIAYQHPERPQLTLSRTGIGFMGHAAITPPKIHPKFDLSKKMDLKELAKAYNSIHDALISLGLAQ</sequence>
<accession>A0A7W4IF62</accession>
<dbReference type="RefSeq" id="WP_182998538.1">
    <property type="nucleotide sequence ID" value="NZ_JABEQJ010000024.1"/>
</dbReference>
<dbReference type="AlphaFoldDB" id="A0A7W4IF62"/>
<protein>
    <submittedName>
        <fullName evidence="1">Uncharacterized protein</fullName>
    </submittedName>
</protein>
<comment type="caution">
    <text evidence="1">The sequence shown here is derived from an EMBL/GenBank/DDBJ whole genome shotgun (WGS) entry which is preliminary data.</text>
</comment>
<organism evidence="1 2">
    <name type="scientific">Gluconacetobacter sacchari</name>
    <dbReference type="NCBI Taxonomy" id="92759"/>
    <lineage>
        <taxon>Bacteria</taxon>
        <taxon>Pseudomonadati</taxon>
        <taxon>Pseudomonadota</taxon>
        <taxon>Alphaproteobacteria</taxon>
        <taxon>Acetobacterales</taxon>
        <taxon>Acetobacteraceae</taxon>
        <taxon>Gluconacetobacter</taxon>
    </lineage>
</organism>
<evidence type="ECO:0000313" key="1">
    <source>
        <dbReference type="EMBL" id="MBB2161709.1"/>
    </source>
</evidence>